<keyword evidence="3" id="KW-1185">Reference proteome</keyword>
<dbReference type="EMBL" id="UGQB01000004">
    <property type="protein sequence ID" value="STZ09314.1"/>
    <property type="molecule type" value="Genomic_DNA"/>
</dbReference>
<gene>
    <name evidence="2" type="ORF">NCTC12877_02330</name>
</gene>
<protein>
    <submittedName>
        <fullName evidence="2">Uncharacterized protein</fullName>
    </submittedName>
</protein>
<sequence length="117" mass="12713">MKKVQVNTPLILEQNGEMVRIETGQIIDLTDEVYAEVSAHTTLLDDVSDEPVDEPVSEPVFESEPTLEVQDEPSLDEVAPQADDTESGEAISDEAVTSDAPTNSETAEPKKSTRKKA</sequence>
<dbReference type="RefSeq" id="WP_029103129.1">
    <property type="nucleotide sequence ID" value="NZ_UGQB01000004.1"/>
</dbReference>
<evidence type="ECO:0000313" key="2">
    <source>
        <dbReference type="EMBL" id="STZ09314.1"/>
    </source>
</evidence>
<evidence type="ECO:0000256" key="1">
    <source>
        <dbReference type="SAM" id="MobiDB-lite"/>
    </source>
</evidence>
<proteinExistence type="predicted"/>
<name>A0A378R284_9GAMM</name>
<accession>A0A378R284</accession>
<dbReference type="AlphaFoldDB" id="A0A378R284"/>
<evidence type="ECO:0000313" key="3">
    <source>
        <dbReference type="Proteomes" id="UP000254065"/>
    </source>
</evidence>
<dbReference type="STRING" id="1122244.GCA_000426885_01605"/>
<feature type="region of interest" description="Disordered" evidence="1">
    <location>
        <begin position="42"/>
        <end position="117"/>
    </location>
</feature>
<dbReference type="Proteomes" id="UP000254065">
    <property type="component" value="Unassembled WGS sequence"/>
</dbReference>
<feature type="compositionally biased region" description="Acidic residues" evidence="1">
    <location>
        <begin position="46"/>
        <end position="56"/>
    </location>
</feature>
<reference evidence="2 3" key="1">
    <citation type="submission" date="2018-06" db="EMBL/GenBank/DDBJ databases">
        <authorList>
            <consortium name="Pathogen Informatics"/>
            <person name="Doyle S."/>
        </authorList>
    </citation>
    <scope>NUCLEOTIDE SEQUENCE [LARGE SCALE GENOMIC DNA]</scope>
    <source>
        <strain evidence="2 3">NCTC12877</strain>
    </source>
</reference>
<organism evidence="2 3">
    <name type="scientific">Moraxella caprae</name>
    <dbReference type="NCBI Taxonomy" id="90240"/>
    <lineage>
        <taxon>Bacteria</taxon>
        <taxon>Pseudomonadati</taxon>
        <taxon>Pseudomonadota</taxon>
        <taxon>Gammaproteobacteria</taxon>
        <taxon>Moraxellales</taxon>
        <taxon>Moraxellaceae</taxon>
        <taxon>Moraxella</taxon>
    </lineage>
</organism>